<dbReference type="EMBL" id="JBHLTS010000074">
    <property type="protein sequence ID" value="MFC0517473.1"/>
    <property type="molecule type" value="Genomic_DNA"/>
</dbReference>
<proteinExistence type="predicted"/>
<comment type="caution">
    <text evidence="2">The sequence shown here is derived from an EMBL/GenBank/DDBJ whole genome shotgun (WGS) entry which is preliminary data.</text>
</comment>
<keyword evidence="3" id="KW-1185">Reference proteome</keyword>
<dbReference type="Proteomes" id="UP001589828">
    <property type="component" value="Unassembled WGS sequence"/>
</dbReference>
<evidence type="ECO:0000313" key="3">
    <source>
        <dbReference type="Proteomes" id="UP001589828"/>
    </source>
</evidence>
<accession>A0ABV6LDG1</accession>
<protein>
    <submittedName>
        <fullName evidence="2">Uncharacterized protein</fullName>
    </submittedName>
</protein>
<sequence length="43" mass="4764">MMCKQILIAIILLLSGGIASAQNLGERTFNFKDESRNNRPVVT</sequence>
<organism evidence="2 3">
    <name type="scientific">Mucilaginibacter angelicae</name>
    <dbReference type="NCBI Taxonomy" id="869718"/>
    <lineage>
        <taxon>Bacteria</taxon>
        <taxon>Pseudomonadati</taxon>
        <taxon>Bacteroidota</taxon>
        <taxon>Sphingobacteriia</taxon>
        <taxon>Sphingobacteriales</taxon>
        <taxon>Sphingobacteriaceae</taxon>
        <taxon>Mucilaginibacter</taxon>
    </lineage>
</organism>
<dbReference type="RefSeq" id="WP_377025224.1">
    <property type="nucleotide sequence ID" value="NZ_JBHLTS010000074.1"/>
</dbReference>
<evidence type="ECO:0000256" key="1">
    <source>
        <dbReference type="SAM" id="SignalP"/>
    </source>
</evidence>
<feature type="chain" id="PRO_5045572762" evidence="1">
    <location>
        <begin position="22"/>
        <end position="43"/>
    </location>
</feature>
<reference evidence="2 3" key="1">
    <citation type="submission" date="2024-09" db="EMBL/GenBank/DDBJ databases">
        <authorList>
            <person name="Sun Q."/>
            <person name="Mori K."/>
        </authorList>
    </citation>
    <scope>NUCLEOTIDE SEQUENCE [LARGE SCALE GENOMIC DNA]</scope>
    <source>
        <strain evidence="2 3">NCAIM B.02415</strain>
    </source>
</reference>
<gene>
    <name evidence="2" type="ORF">ACFFGT_24895</name>
</gene>
<keyword evidence="1" id="KW-0732">Signal</keyword>
<feature type="signal peptide" evidence="1">
    <location>
        <begin position="1"/>
        <end position="21"/>
    </location>
</feature>
<evidence type="ECO:0000313" key="2">
    <source>
        <dbReference type="EMBL" id="MFC0517473.1"/>
    </source>
</evidence>
<name>A0ABV6LDG1_9SPHI</name>